<evidence type="ECO:0000256" key="7">
    <source>
        <dbReference type="ARBA" id="ARBA00023136"/>
    </source>
</evidence>
<dbReference type="PRINTS" id="PR00171">
    <property type="entry name" value="SUGRTRNSPORT"/>
</dbReference>
<dbReference type="FunFam" id="1.20.1250.20:FF:000073">
    <property type="entry name" value="MFS myo-inositol transporter, putative"/>
    <property type="match status" value="1"/>
</dbReference>
<comment type="catalytic activity">
    <reaction evidence="8">
        <text>myo-inositol(out) + H(+)(out) = myo-inositol(in) + H(+)(in)</text>
        <dbReference type="Rhea" id="RHEA:60364"/>
        <dbReference type="ChEBI" id="CHEBI:15378"/>
        <dbReference type="ChEBI" id="CHEBI:17268"/>
    </reaction>
</comment>
<evidence type="ECO:0000313" key="13">
    <source>
        <dbReference type="Proteomes" id="UP000193467"/>
    </source>
</evidence>
<keyword evidence="5 10" id="KW-0812">Transmembrane</keyword>
<name>A0A1Y2FEJ1_9BASI</name>
<keyword evidence="7 10" id="KW-0472">Membrane</keyword>
<evidence type="ECO:0000256" key="9">
    <source>
        <dbReference type="RuleBase" id="RU003346"/>
    </source>
</evidence>
<organism evidence="12 13">
    <name type="scientific">Leucosporidium creatinivorum</name>
    <dbReference type="NCBI Taxonomy" id="106004"/>
    <lineage>
        <taxon>Eukaryota</taxon>
        <taxon>Fungi</taxon>
        <taxon>Dikarya</taxon>
        <taxon>Basidiomycota</taxon>
        <taxon>Pucciniomycotina</taxon>
        <taxon>Microbotryomycetes</taxon>
        <taxon>Leucosporidiales</taxon>
        <taxon>Leucosporidium</taxon>
    </lineage>
</organism>
<sequence>MASPAPSPALKIKPQIEFIENVEADSAVEFGNHNLAILHDEALMVAEGEEKMTAFTYLLACAAGLSGLLFGYDTGVISGALVNIGSDLDGRSLTDVEKEWVGASTSCGALFGGLLGGNLADKIGRKWVLAVGDVFFVLGAVLIAASYSLEQVIVGRVVLGFGVGIAAAVTPMYLSELAPTRFRGTLVTIQSLMITGGQVISYGMGAGMTFKGGWRALFAISIIPAAGQAAFIHWLPESPRFDMIQGREDAARKTMRQVYSGISDEALEIKVRALREVVTVTKAFQQRWPMAKRPKLILKTAMYRRPAFVACALMGFQQLCGFNSLMYYSSTIFSYAGFSNPTAVGLIVAGANFVFTVLSMFLLDRVGKRRLLLWTYPNMIAGLGLAAVAFHLMTQSTGGVLVEGTAYDSRWTTFMLVMMVYFIGSYATALGNIPWHSNELFPLELRGMGASLLTASCWSTNIIISATFLSIMNGIGAAGAFGLYAGICLVGFIFVVFCYPEVSGLSLEEVQTLFVDDFGIKKSQEIRRAHVHAREKEAQDWSGASSEK</sequence>
<dbReference type="InterPro" id="IPR003663">
    <property type="entry name" value="Sugar/inositol_transpt"/>
</dbReference>
<accession>A0A1Y2FEJ1</accession>
<dbReference type="PROSITE" id="PS50850">
    <property type="entry name" value="MFS"/>
    <property type="match status" value="1"/>
</dbReference>
<feature type="domain" description="Major facilitator superfamily (MFS) profile" evidence="11">
    <location>
        <begin position="59"/>
        <end position="503"/>
    </location>
</feature>
<dbReference type="NCBIfam" id="TIGR00879">
    <property type="entry name" value="SP"/>
    <property type="match status" value="1"/>
</dbReference>
<feature type="transmembrane region" description="Helical" evidence="10">
    <location>
        <begin position="475"/>
        <end position="499"/>
    </location>
</feature>
<feature type="transmembrane region" description="Helical" evidence="10">
    <location>
        <begin position="153"/>
        <end position="174"/>
    </location>
</feature>
<dbReference type="InterPro" id="IPR036259">
    <property type="entry name" value="MFS_trans_sf"/>
</dbReference>
<dbReference type="SUPFAM" id="SSF103473">
    <property type="entry name" value="MFS general substrate transporter"/>
    <property type="match status" value="1"/>
</dbReference>
<feature type="transmembrane region" description="Helical" evidence="10">
    <location>
        <begin position="375"/>
        <end position="394"/>
    </location>
</feature>
<keyword evidence="4" id="KW-1003">Cell membrane</keyword>
<dbReference type="InParanoid" id="A0A1Y2FEJ1"/>
<feature type="transmembrane region" description="Helical" evidence="10">
    <location>
        <begin position="307"/>
        <end position="330"/>
    </location>
</feature>
<evidence type="ECO:0000256" key="4">
    <source>
        <dbReference type="ARBA" id="ARBA00022475"/>
    </source>
</evidence>
<reference evidence="12 13" key="1">
    <citation type="submission" date="2016-07" db="EMBL/GenBank/DDBJ databases">
        <title>Pervasive Adenine N6-methylation of Active Genes in Fungi.</title>
        <authorList>
            <consortium name="DOE Joint Genome Institute"/>
            <person name="Mondo S.J."/>
            <person name="Dannebaum R.O."/>
            <person name="Kuo R.C."/>
            <person name="Labutti K."/>
            <person name="Haridas S."/>
            <person name="Kuo A."/>
            <person name="Salamov A."/>
            <person name="Ahrendt S.R."/>
            <person name="Lipzen A."/>
            <person name="Sullivan W."/>
            <person name="Andreopoulos W.B."/>
            <person name="Clum A."/>
            <person name="Lindquist E."/>
            <person name="Daum C."/>
            <person name="Ramamoorthy G.K."/>
            <person name="Gryganskyi A."/>
            <person name="Culley D."/>
            <person name="Magnuson J.K."/>
            <person name="James T.Y."/>
            <person name="O'Malley M.A."/>
            <person name="Stajich J.E."/>
            <person name="Spatafora J.W."/>
            <person name="Visel A."/>
            <person name="Grigoriev I.V."/>
        </authorList>
    </citation>
    <scope>NUCLEOTIDE SEQUENCE [LARGE SCALE GENOMIC DNA]</scope>
    <source>
        <strain evidence="12 13">62-1032</strain>
    </source>
</reference>
<dbReference type="InterPro" id="IPR050814">
    <property type="entry name" value="Myo-inositol_Transporter"/>
</dbReference>
<feature type="transmembrane region" description="Helical" evidence="10">
    <location>
        <begin position="186"/>
        <end position="204"/>
    </location>
</feature>
<dbReference type="InterPro" id="IPR005829">
    <property type="entry name" value="Sugar_transporter_CS"/>
</dbReference>
<keyword evidence="13" id="KW-1185">Reference proteome</keyword>
<dbReference type="EMBL" id="MCGR01000021">
    <property type="protein sequence ID" value="ORY82339.1"/>
    <property type="molecule type" value="Genomic_DNA"/>
</dbReference>
<evidence type="ECO:0000256" key="1">
    <source>
        <dbReference type="ARBA" id="ARBA00004651"/>
    </source>
</evidence>
<evidence type="ECO:0000256" key="10">
    <source>
        <dbReference type="SAM" id="Phobius"/>
    </source>
</evidence>
<feature type="transmembrane region" description="Helical" evidence="10">
    <location>
        <begin position="414"/>
        <end position="435"/>
    </location>
</feature>
<gene>
    <name evidence="12" type="ORF">BCR35DRAFT_290815</name>
</gene>
<feature type="transmembrane region" description="Helical" evidence="10">
    <location>
        <begin position="447"/>
        <end position="469"/>
    </location>
</feature>
<dbReference type="GO" id="GO:1904679">
    <property type="term" value="P:myo-inositol import across plasma membrane"/>
    <property type="evidence" value="ECO:0007669"/>
    <property type="project" value="UniProtKB-ARBA"/>
</dbReference>
<dbReference type="GO" id="GO:0005886">
    <property type="term" value="C:plasma membrane"/>
    <property type="evidence" value="ECO:0007669"/>
    <property type="project" value="UniProtKB-SubCell"/>
</dbReference>
<keyword evidence="3 9" id="KW-0813">Transport</keyword>
<evidence type="ECO:0000256" key="5">
    <source>
        <dbReference type="ARBA" id="ARBA00022692"/>
    </source>
</evidence>
<dbReference type="Pfam" id="PF00083">
    <property type="entry name" value="Sugar_tr"/>
    <property type="match status" value="1"/>
</dbReference>
<dbReference type="Gene3D" id="1.20.1250.20">
    <property type="entry name" value="MFS general substrate transporter like domains"/>
    <property type="match status" value="1"/>
</dbReference>
<evidence type="ECO:0000313" key="12">
    <source>
        <dbReference type="EMBL" id="ORY82339.1"/>
    </source>
</evidence>
<comment type="caution">
    <text evidence="12">The sequence shown here is derived from an EMBL/GenBank/DDBJ whole genome shotgun (WGS) entry which is preliminary data.</text>
</comment>
<comment type="subcellular location">
    <subcellularLocation>
        <location evidence="1">Cell membrane</location>
        <topology evidence="1">Multi-pass membrane protein</topology>
    </subcellularLocation>
</comment>
<dbReference type="Proteomes" id="UP000193467">
    <property type="component" value="Unassembled WGS sequence"/>
</dbReference>
<feature type="transmembrane region" description="Helical" evidence="10">
    <location>
        <begin position="127"/>
        <end position="147"/>
    </location>
</feature>
<evidence type="ECO:0000256" key="3">
    <source>
        <dbReference type="ARBA" id="ARBA00022448"/>
    </source>
</evidence>
<comment type="similarity">
    <text evidence="2 9">Belongs to the major facilitator superfamily. Sugar transporter (TC 2.A.1.1) family.</text>
</comment>
<evidence type="ECO:0000259" key="11">
    <source>
        <dbReference type="PROSITE" id="PS50850"/>
    </source>
</evidence>
<dbReference type="PROSITE" id="PS00217">
    <property type="entry name" value="SUGAR_TRANSPORT_2"/>
    <property type="match status" value="1"/>
</dbReference>
<dbReference type="GO" id="GO:0005365">
    <property type="term" value="F:myo-inositol transmembrane transporter activity"/>
    <property type="evidence" value="ECO:0007669"/>
    <property type="project" value="UniProtKB-ARBA"/>
</dbReference>
<dbReference type="PROSITE" id="PS00216">
    <property type="entry name" value="SUGAR_TRANSPORT_1"/>
    <property type="match status" value="1"/>
</dbReference>
<feature type="transmembrane region" description="Helical" evidence="10">
    <location>
        <begin position="216"/>
        <end position="235"/>
    </location>
</feature>
<dbReference type="InterPro" id="IPR005828">
    <property type="entry name" value="MFS_sugar_transport-like"/>
</dbReference>
<keyword evidence="6 10" id="KW-1133">Transmembrane helix</keyword>
<evidence type="ECO:0000256" key="8">
    <source>
        <dbReference type="ARBA" id="ARBA00049119"/>
    </source>
</evidence>
<proteinExistence type="inferred from homology"/>
<dbReference type="PANTHER" id="PTHR48020">
    <property type="entry name" value="PROTON MYO-INOSITOL COTRANSPORTER"/>
    <property type="match status" value="1"/>
</dbReference>
<dbReference type="AlphaFoldDB" id="A0A1Y2FEJ1"/>
<evidence type="ECO:0000256" key="6">
    <source>
        <dbReference type="ARBA" id="ARBA00022989"/>
    </source>
</evidence>
<evidence type="ECO:0000256" key="2">
    <source>
        <dbReference type="ARBA" id="ARBA00010992"/>
    </source>
</evidence>
<protein>
    <submittedName>
        <fullName evidence="12">General substrate transporter</fullName>
    </submittedName>
</protein>
<feature type="transmembrane region" description="Helical" evidence="10">
    <location>
        <begin position="54"/>
        <end position="72"/>
    </location>
</feature>
<dbReference type="PANTHER" id="PTHR48020:SF12">
    <property type="entry name" value="PROTON MYO-INOSITOL COTRANSPORTER"/>
    <property type="match status" value="1"/>
</dbReference>
<dbReference type="InterPro" id="IPR020846">
    <property type="entry name" value="MFS_dom"/>
</dbReference>
<feature type="transmembrane region" description="Helical" evidence="10">
    <location>
        <begin position="342"/>
        <end position="363"/>
    </location>
</feature>
<dbReference type="OrthoDB" id="6339427at2759"/>